<evidence type="ECO:0000313" key="3">
    <source>
        <dbReference type="Proteomes" id="UP001144280"/>
    </source>
</evidence>
<sequence length="121" mass="13260">MLPAALTTPQPPQAHGRAYGRPSPGPGPVPRHRRSGRPGRILNNIGWYHTLRGDHATAIIHCRHALGLHQKTGDRRGEVAGDHDTARDNWRQALTILDELSHPDAHQLHAMPPSSARRAAV</sequence>
<reference evidence="2" key="1">
    <citation type="submission" date="2022-12" db="EMBL/GenBank/DDBJ databases">
        <title>New Phytohabitans aurantiacus sp. RD004123 nov., an actinomycete isolated from soil.</title>
        <authorList>
            <person name="Triningsih D.W."/>
            <person name="Harunari E."/>
            <person name="Igarashi Y."/>
        </authorList>
    </citation>
    <scope>NUCLEOTIDE SEQUENCE</scope>
    <source>
        <strain evidence="2">RD004123</strain>
    </source>
</reference>
<evidence type="ECO:0008006" key="4">
    <source>
        <dbReference type="Google" id="ProtNLM"/>
    </source>
</evidence>
<organism evidence="2 3">
    <name type="scientific">Phytohabitans aurantiacus</name>
    <dbReference type="NCBI Taxonomy" id="3016789"/>
    <lineage>
        <taxon>Bacteria</taxon>
        <taxon>Bacillati</taxon>
        <taxon>Actinomycetota</taxon>
        <taxon>Actinomycetes</taxon>
        <taxon>Micromonosporales</taxon>
        <taxon>Micromonosporaceae</taxon>
    </lineage>
</organism>
<gene>
    <name evidence="2" type="ORF">Pa4123_61640</name>
</gene>
<protein>
    <recommendedName>
        <fullName evidence="4">Tetratricopeptide repeat protein</fullName>
    </recommendedName>
</protein>
<dbReference type="EMBL" id="BSDI01000037">
    <property type="protein sequence ID" value="GLI00888.1"/>
    <property type="molecule type" value="Genomic_DNA"/>
</dbReference>
<dbReference type="Gene3D" id="1.25.40.10">
    <property type="entry name" value="Tetratricopeptide repeat domain"/>
    <property type="match status" value="1"/>
</dbReference>
<keyword evidence="3" id="KW-1185">Reference proteome</keyword>
<evidence type="ECO:0000313" key="2">
    <source>
        <dbReference type="EMBL" id="GLI00888.1"/>
    </source>
</evidence>
<dbReference type="InterPro" id="IPR011990">
    <property type="entry name" value="TPR-like_helical_dom_sf"/>
</dbReference>
<dbReference type="Proteomes" id="UP001144280">
    <property type="component" value="Unassembled WGS sequence"/>
</dbReference>
<accession>A0ABQ5R3U5</accession>
<feature type="region of interest" description="Disordered" evidence="1">
    <location>
        <begin position="1"/>
        <end position="39"/>
    </location>
</feature>
<evidence type="ECO:0000256" key="1">
    <source>
        <dbReference type="SAM" id="MobiDB-lite"/>
    </source>
</evidence>
<comment type="caution">
    <text evidence="2">The sequence shown here is derived from an EMBL/GenBank/DDBJ whole genome shotgun (WGS) entry which is preliminary data.</text>
</comment>
<proteinExistence type="predicted"/>
<dbReference type="SUPFAM" id="SSF48452">
    <property type="entry name" value="TPR-like"/>
    <property type="match status" value="1"/>
</dbReference>
<name>A0ABQ5R3U5_9ACTN</name>